<evidence type="ECO:0000313" key="2">
    <source>
        <dbReference type="EMBL" id="SPP29437.1"/>
    </source>
</evidence>
<feature type="transmembrane region" description="Helical" evidence="1">
    <location>
        <begin position="21"/>
        <end position="43"/>
    </location>
</feature>
<dbReference type="EMBL" id="OUNC01000045">
    <property type="protein sequence ID" value="SPP29437.1"/>
    <property type="molecule type" value="Genomic_DNA"/>
</dbReference>
<evidence type="ECO:0000313" key="3">
    <source>
        <dbReference type="Proteomes" id="UP000270190"/>
    </source>
</evidence>
<dbReference type="AlphaFoldDB" id="A0A2X0S561"/>
<keyword evidence="1" id="KW-0472">Membrane</keyword>
<gene>
    <name evidence="2" type="ORF">BTBSAS_50085</name>
</gene>
<name>A0A2X0S561_BROTH</name>
<evidence type="ECO:0000256" key="1">
    <source>
        <dbReference type="SAM" id="Phobius"/>
    </source>
</evidence>
<dbReference type="Proteomes" id="UP000270190">
    <property type="component" value="Unassembled WGS sequence"/>
</dbReference>
<protein>
    <submittedName>
        <fullName evidence="2">Uncharacterized protein</fullName>
    </submittedName>
</protein>
<reference evidence="3" key="1">
    <citation type="submission" date="2018-04" db="EMBL/GenBank/DDBJ databases">
        <authorList>
            <person name="Illikoud N."/>
        </authorList>
    </citation>
    <scope>NUCLEOTIDE SEQUENCE [LARGE SCALE GENOMIC DNA]</scope>
</reference>
<organism evidence="2 3">
    <name type="scientific">Brochothrix thermosphacta</name>
    <name type="common">Microbacterium thermosphactum</name>
    <dbReference type="NCBI Taxonomy" id="2756"/>
    <lineage>
        <taxon>Bacteria</taxon>
        <taxon>Bacillati</taxon>
        <taxon>Bacillota</taxon>
        <taxon>Bacilli</taxon>
        <taxon>Bacillales</taxon>
        <taxon>Listeriaceae</taxon>
        <taxon>Brochothrix</taxon>
    </lineage>
</organism>
<keyword evidence="1" id="KW-0812">Transmembrane</keyword>
<keyword evidence="1" id="KW-1133">Transmembrane helix</keyword>
<accession>A0A2X0S561</accession>
<proteinExistence type="predicted"/>
<sequence>MESRVVIKSQKESDSIMSQKSIARSNVIFLTIFIVLVAVFIYYSV</sequence>